<evidence type="ECO:0000313" key="1">
    <source>
        <dbReference type="EMBL" id="KOM27726.1"/>
    </source>
</evidence>
<dbReference type="EMBL" id="KQ258394">
    <property type="protein sequence ID" value="KOM27726.1"/>
    <property type="molecule type" value="Genomic_DNA"/>
</dbReference>
<organism evidence="1 2">
    <name type="scientific">Phaseolus angularis</name>
    <name type="common">Azuki bean</name>
    <name type="synonym">Vigna angularis</name>
    <dbReference type="NCBI Taxonomy" id="3914"/>
    <lineage>
        <taxon>Eukaryota</taxon>
        <taxon>Viridiplantae</taxon>
        <taxon>Streptophyta</taxon>
        <taxon>Embryophyta</taxon>
        <taxon>Tracheophyta</taxon>
        <taxon>Spermatophyta</taxon>
        <taxon>Magnoliopsida</taxon>
        <taxon>eudicotyledons</taxon>
        <taxon>Gunneridae</taxon>
        <taxon>Pentapetalae</taxon>
        <taxon>rosids</taxon>
        <taxon>fabids</taxon>
        <taxon>Fabales</taxon>
        <taxon>Fabaceae</taxon>
        <taxon>Papilionoideae</taxon>
        <taxon>50 kb inversion clade</taxon>
        <taxon>NPAAA clade</taxon>
        <taxon>indigoferoid/millettioid clade</taxon>
        <taxon>Phaseoleae</taxon>
        <taxon>Vigna</taxon>
    </lineage>
</organism>
<name>A0A0L9TBF7_PHAAN</name>
<accession>A0A0L9TBF7</accession>
<dbReference type="Proteomes" id="UP000053144">
    <property type="component" value="Unassembled WGS sequence"/>
</dbReference>
<gene>
    <name evidence="1" type="ORF">LR48_Vigan457s000400</name>
</gene>
<dbReference type="Gramene" id="KOM27726">
    <property type="protein sequence ID" value="KOM27726"/>
    <property type="gene ID" value="LR48_Vigan457s000400"/>
</dbReference>
<protein>
    <submittedName>
        <fullName evidence="1">Uncharacterized protein</fullName>
    </submittedName>
</protein>
<reference evidence="2" key="1">
    <citation type="journal article" date="2015" name="Proc. Natl. Acad. Sci. U.S.A.">
        <title>Genome sequencing of adzuki bean (Vigna angularis) provides insight into high starch and low fat accumulation and domestication.</title>
        <authorList>
            <person name="Yang K."/>
            <person name="Tian Z."/>
            <person name="Chen C."/>
            <person name="Luo L."/>
            <person name="Zhao B."/>
            <person name="Wang Z."/>
            <person name="Yu L."/>
            <person name="Li Y."/>
            <person name="Sun Y."/>
            <person name="Li W."/>
            <person name="Chen Y."/>
            <person name="Li Y."/>
            <person name="Zhang Y."/>
            <person name="Ai D."/>
            <person name="Zhao J."/>
            <person name="Shang C."/>
            <person name="Ma Y."/>
            <person name="Wu B."/>
            <person name="Wang M."/>
            <person name="Gao L."/>
            <person name="Sun D."/>
            <person name="Zhang P."/>
            <person name="Guo F."/>
            <person name="Wang W."/>
            <person name="Li Y."/>
            <person name="Wang J."/>
            <person name="Varshney R.K."/>
            <person name="Wang J."/>
            <person name="Ling H.Q."/>
            <person name="Wan P."/>
        </authorList>
    </citation>
    <scope>NUCLEOTIDE SEQUENCE</scope>
    <source>
        <strain evidence="2">cv. Jingnong 6</strain>
    </source>
</reference>
<proteinExistence type="predicted"/>
<dbReference type="AlphaFoldDB" id="A0A0L9TBF7"/>
<evidence type="ECO:0000313" key="2">
    <source>
        <dbReference type="Proteomes" id="UP000053144"/>
    </source>
</evidence>
<sequence>MMVVISSLSRLIPDLVVEDQVSEESLQEGVCMHYHVSNKVKGYVIQSNGKCGFTSMVNGRNSMVFKERIHGGALYCVWNDLHGSLVLGVILKLQWVGNPSFISHHECMTRHSSAIIPVRTSQVSSVLS</sequence>